<reference evidence="8 9" key="1">
    <citation type="submission" date="2016-01" db="EMBL/GenBank/DDBJ databases">
        <authorList>
            <person name="Oliw E.H."/>
        </authorList>
    </citation>
    <scope>NUCLEOTIDE SEQUENCE [LARGE SCALE GENOMIC DNA]</scope>
    <source>
        <strain evidence="8 9">FRB97</strain>
    </source>
</reference>
<dbReference type="FunFam" id="3.40.640.10:FF:000033">
    <property type="entry name" value="Aspartate aminotransferase"/>
    <property type="match status" value="1"/>
</dbReference>
<dbReference type="Proteomes" id="UP000217182">
    <property type="component" value="Chromosome"/>
</dbReference>
<dbReference type="InterPro" id="IPR015421">
    <property type="entry name" value="PyrdxlP-dep_Trfase_major"/>
</dbReference>
<dbReference type="PANTHER" id="PTHR46383">
    <property type="entry name" value="ASPARTATE AMINOTRANSFERASE"/>
    <property type="match status" value="1"/>
</dbReference>
<keyword evidence="3 6" id="KW-0032">Aminotransferase</keyword>
<proteinExistence type="inferred from homology"/>
<gene>
    <name evidence="8" type="ORF">AWC35_23695</name>
</gene>
<dbReference type="OrthoDB" id="9763453at2"/>
<dbReference type="EC" id="2.6.1.-" evidence="6"/>
<evidence type="ECO:0000256" key="1">
    <source>
        <dbReference type="ARBA" id="ARBA00001933"/>
    </source>
</evidence>
<dbReference type="InterPro" id="IPR050596">
    <property type="entry name" value="AspAT/PAT-like"/>
</dbReference>
<dbReference type="EMBL" id="CP014136">
    <property type="protein sequence ID" value="ATA22096.1"/>
    <property type="molecule type" value="Genomic_DNA"/>
</dbReference>
<dbReference type="GO" id="GO:0008483">
    <property type="term" value="F:transaminase activity"/>
    <property type="evidence" value="ECO:0007669"/>
    <property type="project" value="UniProtKB-KW"/>
</dbReference>
<evidence type="ECO:0000256" key="4">
    <source>
        <dbReference type="ARBA" id="ARBA00022679"/>
    </source>
</evidence>
<evidence type="ECO:0000256" key="5">
    <source>
        <dbReference type="ARBA" id="ARBA00022898"/>
    </source>
</evidence>
<name>A0A250B7N9_9GAMM</name>
<accession>A0A250B7N9</accession>
<evidence type="ECO:0000313" key="8">
    <source>
        <dbReference type="EMBL" id="ATA22096.1"/>
    </source>
</evidence>
<organism evidence="8 9">
    <name type="scientific">Gibbsiella quercinecans</name>
    <dbReference type="NCBI Taxonomy" id="929813"/>
    <lineage>
        <taxon>Bacteria</taxon>
        <taxon>Pseudomonadati</taxon>
        <taxon>Pseudomonadota</taxon>
        <taxon>Gammaproteobacteria</taxon>
        <taxon>Enterobacterales</taxon>
        <taxon>Yersiniaceae</taxon>
        <taxon>Gibbsiella</taxon>
    </lineage>
</organism>
<dbReference type="InterPro" id="IPR004839">
    <property type="entry name" value="Aminotransferase_I/II_large"/>
</dbReference>
<dbReference type="Gene3D" id="3.90.1150.10">
    <property type="entry name" value="Aspartate Aminotransferase, domain 1"/>
    <property type="match status" value="1"/>
</dbReference>
<dbReference type="InterPro" id="IPR015422">
    <property type="entry name" value="PyrdxlP-dep_Trfase_small"/>
</dbReference>
<dbReference type="InterPro" id="IPR004838">
    <property type="entry name" value="NHTrfase_class1_PyrdxlP-BS"/>
</dbReference>
<dbReference type="CDD" id="cd00609">
    <property type="entry name" value="AAT_like"/>
    <property type="match status" value="1"/>
</dbReference>
<evidence type="ECO:0000256" key="6">
    <source>
        <dbReference type="RuleBase" id="RU000481"/>
    </source>
</evidence>
<dbReference type="Gene3D" id="3.40.640.10">
    <property type="entry name" value="Type I PLP-dependent aspartate aminotransferase-like (Major domain)"/>
    <property type="match status" value="1"/>
</dbReference>
<keyword evidence="9" id="KW-1185">Reference proteome</keyword>
<dbReference type="GO" id="GO:0030170">
    <property type="term" value="F:pyridoxal phosphate binding"/>
    <property type="evidence" value="ECO:0007669"/>
    <property type="project" value="InterPro"/>
</dbReference>
<comment type="cofactor">
    <cofactor evidence="1 6">
        <name>pyridoxal 5'-phosphate</name>
        <dbReference type="ChEBI" id="CHEBI:597326"/>
    </cofactor>
</comment>
<dbReference type="PROSITE" id="PS00105">
    <property type="entry name" value="AA_TRANSFER_CLASS_1"/>
    <property type="match status" value="1"/>
</dbReference>
<dbReference type="AlphaFoldDB" id="A0A250B7N9"/>
<comment type="similarity">
    <text evidence="2 6">Belongs to the class-I pyridoxal-phosphate-dependent aminotransferase family.</text>
</comment>
<dbReference type="Pfam" id="PF00155">
    <property type="entry name" value="Aminotran_1_2"/>
    <property type="match status" value="1"/>
</dbReference>
<evidence type="ECO:0000256" key="2">
    <source>
        <dbReference type="ARBA" id="ARBA00007441"/>
    </source>
</evidence>
<feature type="domain" description="Aminotransferase class I/classII large" evidence="7">
    <location>
        <begin position="34"/>
        <end position="391"/>
    </location>
</feature>
<evidence type="ECO:0000313" key="9">
    <source>
        <dbReference type="Proteomes" id="UP000217182"/>
    </source>
</evidence>
<protein>
    <recommendedName>
        <fullName evidence="6">Aminotransferase</fullName>
        <ecNumber evidence="6">2.6.1.-</ecNumber>
    </recommendedName>
</protein>
<dbReference type="PANTHER" id="PTHR46383:SF1">
    <property type="entry name" value="ASPARTATE AMINOTRANSFERASE"/>
    <property type="match status" value="1"/>
</dbReference>
<dbReference type="RefSeq" id="WP_095848685.1">
    <property type="nucleotide sequence ID" value="NZ_CP014136.1"/>
</dbReference>
<dbReference type="GO" id="GO:0006520">
    <property type="term" value="P:amino acid metabolic process"/>
    <property type="evidence" value="ECO:0007669"/>
    <property type="project" value="InterPro"/>
</dbReference>
<dbReference type="NCBIfam" id="NF004769">
    <property type="entry name" value="PRK06107.1"/>
    <property type="match status" value="1"/>
</dbReference>
<keyword evidence="4 6" id="KW-0808">Transferase</keyword>
<dbReference type="SUPFAM" id="SSF53383">
    <property type="entry name" value="PLP-dependent transferases"/>
    <property type="match status" value="1"/>
</dbReference>
<dbReference type="InterPro" id="IPR015424">
    <property type="entry name" value="PyrdxlP-dep_Trfase"/>
</dbReference>
<evidence type="ECO:0000256" key="3">
    <source>
        <dbReference type="ARBA" id="ARBA00022576"/>
    </source>
</evidence>
<dbReference type="KEGG" id="gqu:AWC35_23695"/>
<keyword evidence="5" id="KW-0663">Pyridoxal phosphate</keyword>
<evidence type="ECO:0000259" key="7">
    <source>
        <dbReference type="Pfam" id="PF00155"/>
    </source>
</evidence>
<sequence length="402" mass="43285">MSAIRIASRITRIKTSPSSTAADRANALRRAGKSIVNLVTGEPDFDTPEVIRQAACAAIERGETRYTQNNGTPALRQAIADKFQRENRLSFSPDNIIVTCGAKSAIFNALTATLEPGDKVLIPAPYWVSYPDMVLACEGEPVILACQEENGFKLTAEQLQAAITPECRWLLLNSPSNPSGASYTESELRALADVLLEHPGLAIMTDDIYEHIRFDDSQPCHLLAVEPALADRTLVVNGVSKTYAMTGWRIGYAAGPAALITAMGTLQSQSTSNACSVSQAAALAALGSGTDFIDRSRETYRLRRDRMVEAINNIPGLACKKPDGAFYLYVNCAGILGRQTPQGNTLQNDNDVVLYLLESEGVAVVPGAAYGISPFFRLSIATDIDTLLEGANRMARAVAQLR</sequence>